<dbReference type="Pfam" id="PF10348">
    <property type="entry name" value="DUF2427"/>
    <property type="match status" value="1"/>
</dbReference>
<feature type="transmembrane region" description="Helical" evidence="7">
    <location>
        <begin position="318"/>
        <end position="340"/>
    </location>
</feature>
<evidence type="ECO:0000256" key="1">
    <source>
        <dbReference type="ARBA" id="ARBA00004370"/>
    </source>
</evidence>
<evidence type="ECO:0000256" key="4">
    <source>
        <dbReference type="ARBA" id="ARBA00022982"/>
    </source>
</evidence>
<dbReference type="EMBL" id="SWKV01000003">
    <property type="protein sequence ID" value="KAF3047055.1"/>
    <property type="molecule type" value="Genomic_DNA"/>
</dbReference>
<dbReference type="Gene3D" id="1.20.120.1770">
    <property type="match status" value="1"/>
</dbReference>
<dbReference type="SMART" id="SM00664">
    <property type="entry name" value="DoH"/>
    <property type="match status" value="1"/>
</dbReference>
<keyword evidence="5 7" id="KW-1133">Transmembrane helix</keyword>
<protein>
    <recommendedName>
        <fullName evidence="8">Cytochrome b561 domain-containing protein</fullName>
    </recommendedName>
</protein>
<name>A0A9P4X0B7_9PLEO</name>
<evidence type="ECO:0000256" key="3">
    <source>
        <dbReference type="ARBA" id="ARBA00022692"/>
    </source>
</evidence>
<feature type="transmembrane region" description="Helical" evidence="7">
    <location>
        <begin position="256"/>
        <end position="275"/>
    </location>
</feature>
<proteinExistence type="predicted"/>
<dbReference type="SUPFAM" id="SSF49344">
    <property type="entry name" value="CBD9-like"/>
    <property type="match status" value="1"/>
</dbReference>
<evidence type="ECO:0000256" key="5">
    <source>
        <dbReference type="ARBA" id="ARBA00022989"/>
    </source>
</evidence>
<comment type="caution">
    <text evidence="9">The sequence shown here is derived from an EMBL/GenBank/DDBJ whole genome shotgun (WGS) entry which is preliminary data.</text>
</comment>
<dbReference type="Pfam" id="PF16010">
    <property type="entry name" value="CDH-cyt"/>
    <property type="match status" value="1"/>
</dbReference>
<dbReference type="InterPro" id="IPR005018">
    <property type="entry name" value="DOMON_domain"/>
</dbReference>
<keyword evidence="10" id="KW-1185">Reference proteome</keyword>
<evidence type="ECO:0000256" key="6">
    <source>
        <dbReference type="ARBA" id="ARBA00023136"/>
    </source>
</evidence>
<evidence type="ECO:0000259" key="8">
    <source>
        <dbReference type="PROSITE" id="PS50939"/>
    </source>
</evidence>
<keyword evidence="3 7" id="KW-0812">Transmembrane</keyword>
<evidence type="ECO:0000313" key="9">
    <source>
        <dbReference type="EMBL" id="KAF3047055.1"/>
    </source>
</evidence>
<dbReference type="Gene3D" id="2.60.40.1210">
    <property type="entry name" value="Cellobiose dehydrogenase, cytochrome domain"/>
    <property type="match status" value="1"/>
</dbReference>
<dbReference type="PANTHER" id="PTHR47797:SF1">
    <property type="entry name" value="CYTOCHROME B561 DOMAIN-CONTAINING PROTEIN-RELATED"/>
    <property type="match status" value="1"/>
</dbReference>
<sequence>MRAVAAVSQATNINASTFVYSTSHGNITYALSAMTTGDVYMHLRAPAVYQWVGVGTGSEMDGSVMFILYEGADKNSVTLSPRLSDGHSEPSFSNDIDCALQNGTAYKNSIVQMSNTRYYSVGVHCKNITALGKGDGKLEFTNAKQPFLYAWGPTDESISSASKSASIKRHEAYGNFWMDMTAATSPDLEDIAMPTGAALLSTKNAGADGQAESDGDKVGPAHAAIMLAAYVIIFPLGAILLRYLESVKAHYIVQTIGLLATVIGVGVGIYLSMMYNHSKDISSGHQVFGLVLLALLFAQWAIGFYHHLRFRKYGRTTIFGKVHLYAGPALVVGGIINGFTGFNFSSEPHNNVYYGAAVAVVLVIVLALLGWKKWSNKRAKRDRTLSDEWLYESYAMNEASNHQ</sequence>
<evidence type="ECO:0000313" key="10">
    <source>
        <dbReference type="Proteomes" id="UP000758155"/>
    </source>
</evidence>
<dbReference type="InterPro" id="IPR015920">
    <property type="entry name" value="Cellobiose_DH-like_cyt"/>
</dbReference>
<dbReference type="InterPro" id="IPR018825">
    <property type="entry name" value="DUF2427"/>
</dbReference>
<dbReference type="CDD" id="cd09630">
    <property type="entry name" value="CDH_like_cytochrome"/>
    <property type="match status" value="1"/>
</dbReference>
<dbReference type="CDD" id="cd08760">
    <property type="entry name" value="Cyt_b561_FRRS1_like"/>
    <property type="match status" value="1"/>
</dbReference>
<feature type="transmembrane region" description="Helical" evidence="7">
    <location>
        <begin position="287"/>
        <end position="306"/>
    </location>
</feature>
<dbReference type="GO" id="GO:0016020">
    <property type="term" value="C:membrane"/>
    <property type="evidence" value="ECO:0007669"/>
    <property type="project" value="UniProtKB-SubCell"/>
</dbReference>
<keyword evidence="4" id="KW-0249">Electron transport</keyword>
<keyword evidence="6 7" id="KW-0472">Membrane</keyword>
<dbReference type="OrthoDB" id="19261at2759"/>
<comment type="subcellular location">
    <subcellularLocation>
        <location evidence="1">Membrane</location>
    </subcellularLocation>
</comment>
<feature type="transmembrane region" description="Helical" evidence="7">
    <location>
        <begin position="352"/>
        <end position="371"/>
    </location>
</feature>
<reference evidence="9" key="1">
    <citation type="submission" date="2019-04" db="EMBL/GenBank/DDBJ databases">
        <title>Sequencing of skin fungus with MAO and IRED activity.</title>
        <authorList>
            <person name="Marsaioli A.J."/>
            <person name="Bonatto J.M.C."/>
            <person name="Reis Junior O."/>
        </authorList>
    </citation>
    <scope>NUCLEOTIDE SEQUENCE</scope>
    <source>
        <strain evidence="9">28M1</strain>
    </source>
</reference>
<dbReference type="AlphaFoldDB" id="A0A9P4X0B7"/>
<evidence type="ECO:0000256" key="2">
    <source>
        <dbReference type="ARBA" id="ARBA00022448"/>
    </source>
</evidence>
<accession>A0A9P4X0B7</accession>
<gene>
    <name evidence="9" type="ORF">E8E12_010844</name>
</gene>
<feature type="domain" description="Cytochrome b561" evidence="8">
    <location>
        <begin position="184"/>
        <end position="378"/>
    </location>
</feature>
<organism evidence="9 10">
    <name type="scientific">Didymella heteroderae</name>
    <dbReference type="NCBI Taxonomy" id="1769908"/>
    <lineage>
        <taxon>Eukaryota</taxon>
        <taxon>Fungi</taxon>
        <taxon>Dikarya</taxon>
        <taxon>Ascomycota</taxon>
        <taxon>Pezizomycotina</taxon>
        <taxon>Dothideomycetes</taxon>
        <taxon>Pleosporomycetidae</taxon>
        <taxon>Pleosporales</taxon>
        <taxon>Pleosporineae</taxon>
        <taxon>Didymellaceae</taxon>
        <taxon>Didymella</taxon>
    </lineage>
</organism>
<keyword evidence="2" id="KW-0813">Transport</keyword>
<dbReference type="Proteomes" id="UP000758155">
    <property type="component" value="Unassembled WGS sequence"/>
</dbReference>
<feature type="transmembrane region" description="Helical" evidence="7">
    <location>
        <begin position="223"/>
        <end position="244"/>
    </location>
</feature>
<evidence type="ECO:0000256" key="7">
    <source>
        <dbReference type="SAM" id="Phobius"/>
    </source>
</evidence>
<dbReference type="PROSITE" id="PS50939">
    <property type="entry name" value="CYTOCHROME_B561"/>
    <property type="match status" value="1"/>
</dbReference>
<dbReference type="PANTHER" id="PTHR47797">
    <property type="entry name" value="DEHYDROGENASE, PUTATIVE (AFU_ORTHOLOGUE AFUA_8G05805)-RELATED"/>
    <property type="match status" value="1"/>
</dbReference>
<dbReference type="InterPro" id="IPR006593">
    <property type="entry name" value="Cyt_b561/ferric_Rdtase_TM"/>
</dbReference>